<evidence type="ECO:0000313" key="9">
    <source>
        <dbReference type="EMBL" id="GHP05617.1"/>
    </source>
</evidence>
<dbReference type="Gene3D" id="3.30.230.10">
    <property type="match status" value="1"/>
</dbReference>
<dbReference type="Gene3D" id="3.30.70.3170">
    <property type="match status" value="1"/>
</dbReference>
<dbReference type="InterPro" id="IPR036554">
    <property type="entry name" value="GHMP_kinase_C_sf"/>
</dbReference>
<dbReference type="GO" id="GO:0004335">
    <property type="term" value="F:galactokinase activity"/>
    <property type="evidence" value="ECO:0007669"/>
    <property type="project" value="InterPro"/>
</dbReference>
<dbReference type="Proteomes" id="UP000660262">
    <property type="component" value="Unassembled WGS sequence"/>
</dbReference>
<dbReference type="Pfam" id="PF08544">
    <property type="entry name" value="GHMP_kinases_C"/>
    <property type="match status" value="1"/>
</dbReference>
<dbReference type="GO" id="GO:0006012">
    <property type="term" value="P:galactose metabolic process"/>
    <property type="evidence" value="ECO:0007669"/>
    <property type="project" value="InterPro"/>
</dbReference>
<dbReference type="PRINTS" id="PR00959">
    <property type="entry name" value="MEVGALKINASE"/>
</dbReference>
<keyword evidence="10" id="KW-1185">Reference proteome</keyword>
<evidence type="ECO:0000256" key="4">
    <source>
        <dbReference type="ARBA" id="ARBA00022777"/>
    </source>
</evidence>
<dbReference type="PANTHER" id="PTHR10457:SF7">
    <property type="entry name" value="GALACTOKINASE-RELATED"/>
    <property type="match status" value="1"/>
</dbReference>
<evidence type="ECO:0000259" key="8">
    <source>
        <dbReference type="Pfam" id="PF10509"/>
    </source>
</evidence>
<evidence type="ECO:0000259" key="7">
    <source>
        <dbReference type="Pfam" id="PF08544"/>
    </source>
</evidence>
<dbReference type="InterPro" id="IPR020568">
    <property type="entry name" value="Ribosomal_Su5_D2-typ_SF"/>
</dbReference>
<evidence type="ECO:0000256" key="1">
    <source>
        <dbReference type="ARBA" id="ARBA00006566"/>
    </source>
</evidence>
<dbReference type="InterPro" id="IPR006204">
    <property type="entry name" value="GHMP_kinase_N_dom"/>
</dbReference>
<name>A0A830HKS4_9CHLO</name>
<proteinExistence type="inferred from homology"/>
<evidence type="ECO:0000256" key="2">
    <source>
        <dbReference type="ARBA" id="ARBA00022679"/>
    </source>
</evidence>
<dbReference type="GO" id="GO:0005524">
    <property type="term" value="F:ATP binding"/>
    <property type="evidence" value="ECO:0007669"/>
    <property type="project" value="UniProtKB-KW"/>
</dbReference>
<dbReference type="EMBL" id="BNJQ01000010">
    <property type="protein sequence ID" value="GHP05617.1"/>
    <property type="molecule type" value="Genomic_DNA"/>
</dbReference>
<dbReference type="PANTHER" id="PTHR10457">
    <property type="entry name" value="MEVALONATE KINASE/GALACTOKINASE"/>
    <property type="match status" value="1"/>
</dbReference>
<dbReference type="PRINTS" id="PR00473">
    <property type="entry name" value="GALCTOKINASE"/>
</dbReference>
<protein>
    <recommendedName>
        <fullName evidence="11">Galactokinase</fullName>
    </recommendedName>
</protein>
<dbReference type="Pfam" id="PF10509">
    <property type="entry name" value="GalKase_gal_bdg"/>
    <property type="match status" value="1"/>
</dbReference>
<evidence type="ECO:0000256" key="3">
    <source>
        <dbReference type="ARBA" id="ARBA00022741"/>
    </source>
</evidence>
<gene>
    <name evidence="9" type="ORF">PPROV_000436700</name>
</gene>
<dbReference type="InterPro" id="IPR013750">
    <property type="entry name" value="GHMP_kinase_C_dom"/>
</dbReference>
<dbReference type="SUPFAM" id="SSF54211">
    <property type="entry name" value="Ribosomal protein S5 domain 2-like"/>
    <property type="match status" value="1"/>
</dbReference>
<evidence type="ECO:0000259" key="6">
    <source>
        <dbReference type="Pfam" id="PF00288"/>
    </source>
</evidence>
<dbReference type="NCBIfam" id="TIGR00131">
    <property type="entry name" value="gal_kin"/>
    <property type="match status" value="1"/>
</dbReference>
<dbReference type="InterPro" id="IPR006206">
    <property type="entry name" value="Mevalonate/galactokinase"/>
</dbReference>
<dbReference type="SUPFAM" id="SSF55060">
    <property type="entry name" value="GHMP Kinase, C-terminal domain"/>
    <property type="match status" value="1"/>
</dbReference>
<dbReference type="Gene3D" id="1.20.1440.340">
    <property type="match status" value="1"/>
</dbReference>
<feature type="domain" description="GHMP kinase N-terminal" evidence="6">
    <location>
        <begin position="101"/>
        <end position="185"/>
    </location>
</feature>
<dbReference type="PIRSF" id="PIRSF000530">
    <property type="entry name" value="Galactokinase"/>
    <property type="match status" value="1"/>
</dbReference>
<evidence type="ECO:0000313" key="10">
    <source>
        <dbReference type="Proteomes" id="UP000660262"/>
    </source>
</evidence>
<organism evidence="9 10">
    <name type="scientific">Pycnococcus provasolii</name>
    <dbReference type="NCBI Taxonomy" id="41880"/>
    <lineage>
        <taxon>Eukaryota</taxon>
        <taxon>Viridiplantae</taxon>
        <taxon>Chlorophyta</taxon>
        <taxon>Pseudoscourfieldiophyceae</taxon>
        <taxon>Pseudoscourfieldiales</taxon>
        <taxon>Pycnococcaceae</taxon>
        <taxon>Pycnococcus</taxon>
    </lineage>
</organism>
<dbReference type="PROSITE" id="PS00627">
    <property type="entry name" value="GHMP_KINASES_ATP"/>
    <property type="match status" value="1"/>
</dbReference>
<reference evidence="9" key="1">
    <citation type="submission" date="2020-10" db="EMBL/GenBank/DDBJ databases">
        <title>Unveiling of a novel bifunctional photoreceptor, Dualchrome1, isolated from a cosmopolitan green alga.</title>
        <authorList>
            <person name="Suzuki S."/>
            <person name="Kawachi M."/>
        </authorList>
    </citation>
    <scope>NUCLEOTIDE SEQUENCE</scope>
    <source>
        <strain evidence="9">NIES 2893</strain>
    </source>
</reference>
<accession>A0A830HKS4</accession>
<keyword evidence="5" id="KW-0067">ATP-binding</keyword>
<dbReference type="OrthoDB" id="187738at2759"/>
<dbReference type="PROSITE" id="PS00106">
    <property type="entry name" value="GALACTOKINASE"/>
    <property type="match status" value="1"/>
</dbReference>
<dbReference type="InterPro" id="IPR019539">
    <property type="entry name" value="GalKase_N"/>
</dbReference>
<comment type="similarity">
    <text evidence="1">Belongs to the GHMP kinase family. GalK subfamily.</text>
</comment>
<dbReference type="Pfam" id="PF00288">
    <property type="entry name" value="GHMP_kinases_N"/>
    <property type="match status" value="1"/>
</dbReference>
<dbReference type="InterPro" id="IPR006203">
    <property type="entry name" value="GHMP_knse_ATP-bd_CS"/>
</dbReference>
<keyword evidence="3" id="KW-0547">Nucleotide-binding</keyword>
<keyword evidence="2" id="KW-0808">Transferase</keyword>
<dbReference type="InterPro" id="IPR014721">
    <property type="entry name" value="Ribsml_uS5_D2-typ_fold_subgr"/>
</dbReference>
<comment type="caution">
    <text evidence="9">The sequence shown here is derived from an EMBL/GenBank/DDBJ whole genome shotgun (WGS) entry which is preliminary data.</text>
</comment>
<feature type="domain" description="GHMP kinase C-terminal" evidence="7">
    <location>
        <begin position="407"/>
        <end position="479"/>
    </location>
</feature>
<sequence>MSMVPSGIITIARSPGRVNLIGEHIDYEGYDVLPMAVSLDTIVACGAASPEDASDSGITYANLDDSKYPQGVFTSLEASQPMPRQHTWGSYILAAYKGVHALLQECAITFTPKPLVLVVSGTVPQGSGLSSSSALCCACMLAMAATLVGDTSKLPSKTKFADAACKAERHVGVMSGGMDQTVSLCAKKNFASLVTFVPSISTKDVPLPEDAVFIVGNSLAVSNKALTNASKYNLRVVECRLAALVIARKIGIATTMEEMAKISTLRDVEAKLVCHSANSEDGAADYGVGVVAPLNDHDDEELQHDDYHCPAAIAARELLHAQPYTQQELEEFLGASLADIFDNKEAALITFEPAATLNKGFKLLQRTLHVYREKSRVHRMAAACADAASLESPAKRAKASSGAASSALQPIGTLMSSSHESCARLFECSCPELDRLVEVMTDAGALGARLTGAGWGGCAVGLFARENVQDALKQIRKEYYLPKFEQAKASSPSIDEEAWFSERCFVTAPCAGAAFVNLP</sequence>
<keyword evidence="4" id="KW-0418">Kinase</keyword>
<dbReference type="InterPro" id="IPR000705">
    <property type="entry name" value="Galactokinase"/>
</dbReference>
<dbReference type="AlphaFoldDB" id="A0A830HKS4"/>
<evidence type="ECO:0008006" key="11">
    <source>
        <dbReference type="Google" id="ProtNLM"/>
    </source>
</evidence>
<feature type="domain" description="Galactokinase N-terminal" evidence="8">
    <location>
        <begin position="11"/>
        <end position="46"/>
    </location>
</feature>
<dbReference type="InterPro" id="IPR019741">
    <property type="entry name" value="Galactokinase_CS"/>
</dbReference>
<evidence type="ECO:0000256" key="5">
    <source>
        <dbReference type="ARBA" id="ARBA00022840"/>
    </source>
</evidence>
<dbReference type="GO" id="GO:0005829">
    <property type="term" value="C:cytosol"/>
    <property type="evidence" value="ECO:0007669"/>
    <property type="project" value="TreeGrafter"/>
</dbReference>